<feature type="region of interest" description="Disordered" evidence="1">
    <location>
        <begin position="30"/>
        <end position="85"/>
    </location>
</feature>
<evidence type="ECO:0000313" key="3">
    <source>
        <dbReference type="Proteomes" id="UP001159363"/>
    </source>
</evidence>
<sequence length="502" mass="55443">MLRITPLFDVSILLKRISLEKLGARVAGRLARSPPTKANRAQSPAGSPEFRKWESCRTMPLVGGPSRRSPTSPAHHSGAAPYSLQSPSSALKTSLLRAAQISSLTLEKPETCKRELHVPYTTFTNTPHIKSPCNFFLYRLDDGGEVETEQRWNEIVVETGVPREILLVNSSKIPTETLQLASCARQTEPSTLHTKGGRGGVVVRLLDSHQDEPCSISGGVALGFLYVGIVPDDAAGRRVFSGISRYTRPCIKRRSILTSLCHSSALKTWMLIVAYNSPPHTSHKIGWWLWKTPINAGIKGRGKREIPEKTRRPTASPGTIPNMRKSGVTQPGIEPGSPWLIILLRTRRSKVVLIFRRRGVEGRSRASCPEERRKFIFDPGRRCRNVVTGKAQRARLNLPSPCPDARRATTVFWFLCTRSSRTARTCSNLSLHGATVAERLACSPPTKAIRVQSPGRVTPDFRMWESCQTMPFVDGFPRGSPVSPALSFQRCSILTSTTLIGS</sequence>
<reference evidence="2 3" key="1">
    <citation type="submission" date="2023-02" db="EMBL/GenBank/DDBJ databases">
        <title>LHISI_Scaffold_Assembly.</title>
        <authorList>
            <person name="Stuart O.P."/>
            <person name="Cleave R."/>
            <person name="Magrath M.J.L."/>
            <person name="Mikheyev A.S."/>
        </authorList>
    </citation>
    <scope>NUCLEOTIDE SEQUENCE [LARGE SCALE GENOMIC DNA]</scope>
    <source>
        <strain evidence="2">Daus_M_001</strain>
        <tissue evidence="2">Leg muscle</tissue>
    </source>
</reference>
<feature type="region of interest" description="Disordered" evidence="1">
    <location>
        <begin position="300"/>
        <end position="329"/>
    </location>
</feature>
<organism evidence="2 3">
    <name type="scientific">Dryococelus australis</name>
    <dbReference type="NCBI Taxonomy" id="614101"/>
    <lineage>
        <taxon>Eukaryota</taxon>
        <taxon>Metazoa</taxon>
        <taxon>Ecdysozoa</taxon>
        <taxon>Arthropoda</taxon>
        <taxon>Hexapoda</taxon>
        <taxon>Insecta</taxon>
        <taxon>Pterygota</taxon>
        <taxon>Neoptera</taxon>
        <taxon>Polyneoptera</taxon>
        <taxon>Phasmatodea</taxon>
        <taxon>Verophasmatodea</taxon>
        <taxon>Anareolatae</taxon>
        <taxon>Phasmatidae</taxon>
        <taxon>Eurycanthinae</taxon>
        <taxon>Dryococelus</taxon>
    </lineage>
</organism>
<dbReference type="EMBL" id="JARBHB010000008">
    <property type="protein sequence ID" value="KAJ8876828.1"/>
    <property type="molecule type" value="Genomic_DNA"/>
</dbReference>
<name>A0ABQ9GXS8_9NEOP</name>
<protein>
    <submittedName>
        <fullName evidence="2">Uncharacterized protein</fullName>
    </submittedName>
</protein>
<proteinExistence type="predicted"/>
<evidence type="ECO:0000256" key="1">
    <source>
        <dbReference type="SAM" id="MobiDB-lite"/>
    </source>
</evidence>
<evidence type="ECO:0000313" key="2">
    <source>
        <dbReference type="EMBL" id="KAJ8876828.1"/>
    </source>
</evidence>
<accession>A0ABQ9GXS8</accession>
<keyword evidence="3" id="KW-1185">Reference proteome</keyword>
<comment type="caution">
    <text evidence="2">The sequence shown here is derived from an EMBL/GenBank/DDBJ whole genome shotgun (WGS) entry which is preliminary data.</text>
</comment>
<gene>
    <name evidence="2" type="ORF">PR048_021275</name>
</gene>
<dbReference type="Proteomes" id="UP001159363">
    <property type="component" value="Chromosome 7"/>
</dbReference>